<keyword evidence="1" id="KW-0732">Signal</keyword>
<gene>
    <name evidence="2" type="ordered locus">PCC7424_1038</name>
</gene>
<dbReference type="RefSeq" id="WP_012598438.1">
    <property type="nucleotide sequence ID" value="NC_011729.1"/>
</dbReference>
<reference evidence="3" key="1">
    <citation type="journal article" date="2011" name="MBio">
        <title>Novel metabolic attributes of the genus Cyanothece, comprising a group of unicellular nitrogen-fixing Cyanobacteria.</title>
        <authorList>
            <person name="Bandyopadhyay A."/>
            <person name="Elvitigala T."/>
            <person name="Welsh E."/>
            <person name="Stockel J."/>
            <person name="Liberton M."/>
            <person name="Min H."/>
            <person name="Sherman L.A."/>
            <person name="Pakrasi H.B."/>
        </authorList>
    </citation>
    <scope>NUCLEOTIDE SEQUENCE [LARGE SCALE GENOMIC DNA]</scope>
    <source>
        <strain evidence="3">PCC 7424</strain>
    </source>
</reference>
<evidence type="ECO:0008006" key="4">
    <source>
        <dbReference type="Google" id="ProtNLM"/>
    </source>
</evidence>
<organism evidence="2 3">
    <name type="scientific">Gloeothece citriformis (strain PCC 7424)</name>
    <name type="common">Cyanothece sp. (strain PCC 7424)</name>
    <dbReference type="NCBI Taxonomy" id="65393"/>
    <lineage>
        <taxon>Bacteria</taxon>
        <taxon>Bacillati</taxon>
        <taxon>Cyanobacteriota</taxon>
        <taxon>Cyanophyceae</taxon>
        <taxon>Oscillatoriophycideae</taxon>
        <taxon>Chroococcales</taxon>
        <taxon>Aphanothecaceae</taxon>
        <taxon>Gloeothece</taxon>
        <taxon>Gloeothece citriformis</taxon>
    </lineage>
</organism>
<dbReference type="EMBL" id="CP001291">
    <property type="protein sequence ID" value="ACK69492.1"/>
    <property type="molecule type" value="Genomic_DNA"/>
</dbReference>
<sequence length="180" mass="20215">MKKLCLLLIALSLNTISLNQKTLAVQLRDGTVAFAKSPRLLNVMTTFTNVGSWSAKYYYTISLPEEAGEPLSQVVIEQREGGERIDYRDNKTFAFVGTRQNRGEPLPLTAITDAENRNLITVKFAPPVQPGQTITIGLQPRQNPWFSGVYLFGVTAYPEGEKSQGMYLGVGRLHFYNPWW</sequence>
<evidence type="ECO:0000313" key="2">
    <source>
        <dbReference type="EMBL" id="ACK69492.1"/>
    </source>
</evidence>
<evidence type="ECO:0000313" key="3">
    <source>
        <dbReference type="Proteomes" id="UP000002384"/>
    </source>
</evidence>
<dbReference type="KEGG" id="cyc:PCC7424_1038"/>
<dbReference type="eggNOG" id="COG4249">
    <property type="taxonomic scope" value="Bacteria"/>
</dbReference>
<proteinExistence type="predicted"/>
<evidence type="ECO:0000256" key="1">
    <source>
        <dbReference type="SAM" id="SignalP"/>
    </source>
</evidence>
<dbReference type="Proteomes" id="UP000002384">
    <property type="component" value="Chromosome"/>
</dbReference>
<dbReference type="Pfam" id="PF10989">
    <property type="entry name" value="DUF2808"/>
    <property type="match status" value="1"/>
</dbReference>
<dbReference type="InterPro" id="IPR021256">
    <property type="entry name" value="DUF2808"/>
</dbReference>
<dbReference type="STRING" id="65393.PCC7424_1038"/>
<dbReference type="OrthoDB" id="423147at2"/>
<dbReference type="HOGENOM" id="CLU_112932_1_0_3"/>
<dbReference type="AlphaFoldDB" id="B7KJP3"/>
<feature type="signal peptide" evidence="1">
    <location>
        <begin position="1"/>
        <end position="20"/>
    </location>
</feature>
<accession>B7KJP3</accession>
<keyword evidence="3" id="KW-1185">Reference proteome</keyword>
<name>B7KJP3_GLOC7</name>
<feature type="chain" id="PRO_5002858645" description="DUF2808 domain-containing protein" evidence="1">
    <location>
        <begin position="21"/>
        <end position="180"/>
    </location>
</feature>
<protein>
    <recommendedName>
        <fullName evidence="4">DUF2808 domain-containing protein</fullName>
    </recommendedName>
</protein>